<proteinExistence type="predicted"/>
<feature type="region of interest" description="Disordered" evidence="1">
    <location>
        <begin position="152"/>
        <end position="171"/>
    </location>
</feature>
<dbReference type="STRING" id="3983.A0A2C9UMU0"/>
<gene>
    <name evidence="2" type="ORF">MANES_13G010300v8</name>
</gene>
<protein>
    <submittedName>
        <fullName evidence="2">Uncharacterized protein</fullName>
    </submittedName>
</protein>
<feature type="region of interest" description="Disordered" evidence="1">
    <location>
        <begin position="1"/>
        <end position="27"/>
    </location>
</feature>
<dbReference type="PANTHER" id="PTHR35280">
    <property type="entry name" value="F17L21.9"/>
    <property type="match status" value="1"/>
</dbReference>
<dbReference type="PANTHER" id="PTHR35280:SF1">
    <property type="entry name" value="F17L21.9"/>
    <property type="match status" value="1"/>
</dbReference>
<feature type="region of interest" description="Disordered" evidence="1">
    <location>
        <begin position="44"/>
        <end position="63"/>
    </location>
</feature>
<comment type="caution">
    <text evidence="2">The sequence shown here is derived from an EMBL/GenBank/DDBJ whole genome shotgun (WGS) entry which is preliminary data.</text>
</comment>
<dbReference type="Gramene" id="Manes.13G010300.1.v8.1">
    <property type="protein sequence ID" value="Manes.13G010300.1.v8.1.CDS"/>
    <property type="gene ID" value="Manes.13G010300.v8.1"/>
</dbReference>
<sequence length="188" mass="20876">MESELVDKAIQKLNKESSPDTLQEDRDTDKLLLSRLLSELESLKSGRKVEKSEASAEQKDPLVGEAELKNEKATRVENSSSQIGAEEIMKELKKVRKQNIVTHCLLSAMIVLTLAWQLSEVSLILKVKDGLNHPFKSLGSMIKGMLIAPRSNVQDAETEQHSEASSSSVHLHMPELPHVNLGLNDKDD</sequence>
<keyword evidence="3" id="KW-1185">Reference proteome</keyword>
<dbReference type="Proteomes" id="UP000091857">
    <property type="component" value="Chromosome 13"/>
</dbReference>
<reference evidence="3" key="1">
    <citation type="journal article" date="2016" name="Nat. Biotechnol.">
        <title>Sequencing wild and cultivated cassava and related species reveals extensive interspecific hybridization and genetic diversity.</title>
        <authorList>
            <person name="Bredeson J.V."/>
            <person name="Lyons J.B."/>
            <person name="Prochnik S.E."/>
            <person name="Wu G.A."/>
            <person name="Ha C.M."/>
            <person name="Edsinger-Gonzales E."/>
            <person name="Grimwood J."/>
            <person name="Schmutz J."/>
            <person name="Rabbi I.Y."/>
            <person name="Egesi C."/>
            <person name="Nauluvula P."/>
            <person name="Lebot V."/>
            <person name="Ndunguru J."/>
            <person name="Mkamilo G."/>
            <person name="Bart R.S."/>
            <person name="Setter T.L."/>
            <person name="Gleadow R.M."/>
            <person name="Kulakow P."/>
            <person name="Ferguson M.E."/>
            <person name="Rounsley S."/>
            <person name="Rokhsar D.S."/>
        </authorList>
    </citation>
    <scope>NUCLEOTIDE SEQUENCE [LARGE SCALE GENOMIC DNA]</scope>
    <source>
        <strain evidence="3">cv. AM560-2</strain>
    </source>
</reference>
<name>A0A2C9UMU0_MANES</name>
<organism evidence="2 3">
    <name type="scientific">Manihot esculenta</name>
    <name type="common">Cassava</name>
    <name type="synonym">Jatropha manihot</name>
    <dbReference type="NCBI Taxonomy" id="3983"/>
    <lineage>
        <taxon>Eukaryota</taxon>
        <taxon>Viridiplantae</taxon>
        <taxon>Streptophyta</taxon>
        <taxon>Embryophyta</taxon>
        <taxon>Tracheophyta</taxon>
        <taxon>Spermatophyta</taxon>
        <taxon>Magnoliopsida</taxon>
        <taxon>eudicotyledons</taxon>
        <taxon>Gunneridae</taxon>
        <taxon>Pentapetalae</taxon>
        <taxon>rosids</taxon>
        <taxon>fabids</taxon>
        <taxon>Malpighiales</taxon>
        <taxon>Euphorbiaceae</taxon>
        <taxon>Crotonoideae</taxon>
        <taxon>Manihoteae</taxon>
        <taxon>Manihot</taxon>
    </lineage>
</organism>
<evidence type="ECO:0000313" key="2">
    <source>
        <dbReference type="EMBL" id="OAY32333.1"/>
    </source>
</evidence>
<evidence type="ECO:0000256" key="1">
    <source>
        <dbReference type="SAM" id="MobiDB-lite"/>
    </source>
</evidence>
<dbReference type="EMBL" id="CM004399">
    <property type="protein sequence ID" value="OAY32333.1"/>
    <property type="molecule type" value="Genomic_DNA"/>
</dbReference>
<accession>A0A2C9UMU0</accession>
<dbReference type="AlphaFoldDB" id="A0A2C9UMU0"/>
<evidence type="ECO:0000313" key="3">
    <source>
        <dbReference type="Proteomes" id="UP000091857"/>
    </source>
</evidence>
<dbReference type="OrthoDB" id="782808at2759"/>